<dbReference type="SUPFAM" id="SSF48726">
    <property type="entry name" value="Immunoglobulin"/>
    <property type="match status" value="1"/>
</dbReference>
<gene>
    <name evidence="3" type="ORF">ACJMK2_027414</name>
</gene>
<evidence type="ECO:0000259" key="2">
    <source>
        <dbReference type="Pfam" id="PF08205"/>
    </source>
</evidence>
<keyword evidence="1" id="KW-1015">Disulfide bond</keyword>
<reference evidence="3 4" key="1">
    <citation type="submission" date="2024-11" db="EMBL/GenBank/DDBJ databases">
        <title>Chromosome-level genome assembly of the freshwater bivalve Anodonta woodiana.</title>
        <authorList>
            <person name="Chen X."/>
        </authorList>
    </citation>
    <scope>NUCLEOTIDE SEQUENCE [LARGE SCALE GENOMIC DNA]</scope>
    <source>
        <strain evidence="3">MN2024</strain>
        <tissue evidence="3">Gills</tissue>
    </source>
</reference>
<dbReference type="Gene3D" id="2.60.40.10">
    <property type="entry name" value="Immunoglobulins"/>
    <property type="match status" value="1"/>
</dbReference>
<evidence type="ECO:0000313" key="4">
    <source>
        <dbReference type="Proteomes" id="UP001634394"/>
    </source>
</evidence>
<evidence type="ECO:0000256" key="1">
    <source>
        <dbReference type="ARBA" id="ARBA00023157"/>
    </source>
</evidence>
<protein>
    <recommendedName>
        <fullName evidence="2">CD80-like immunoglobulin C2-set domain-containing protein</fullName>
    </recommendedName>
</protein>
<comment type="caution">
    <text evidence="3">The sequence shown here is derived from an EMBL/GenBank/DDBJ whole genome shotgun (WGS) entry which is preliminary data.</text>
</comment>
<dbReference type="InterPro" id="IPR013783">
    <property type="entry name" value="Ig-like_fold"/>
</dbReference>
<dbReference type="EMBL" id="JBJQND010000002">
    <property type="protein sequence ID" value="KAL3887473.1"/>
    <property type="molecule type" value="Genomic_DNA"/>
</dbReference>
<dbReference type="Pfam" id="PF08205">
    <property type="entry name" value="C2-set_2"/>
    <property type="match status" value="1"/>
</dbReference>
<feature type="domain" description="CD80-like immunoglobulin C2-set" evidence="2">
    <location>
        <begin position="21"/>
        <end position="85"/>
    </location>
</feature>
<dbReference type="AlphaFoldDB" id="A0ABD3XR52"/>
<feature type="non-terminal residue" evidence="3">
    <location>
        <position position="102"/>
    </location>
</feature>
<dbReference type="Proteomes" id="UP001634394">
    <property type="component" value="Unassembled WGS sequence"/>
</dbReference>
<accession>A0ABD3XR52</accession>
<organism evidence="3 4">
    <name type="scientific">Sinanodonta woodiana</name>
    <name type="common">Chinese pond mussel</name>
    <name type="synonym">Anodonta woodiana</name>
    <dbReference type="NCBI Taxonomy" id="1069815"/>
    <lineage>
        <taxon>Eukaryota</taxon>
        <taxon>Metazoa</taxon>
        <taxon>Spiralia</taxon>
        <taxon>Lophotrochozoa</taxon>
        <taxon>Mollusca</taxon>
        <taxon>Bivalvia</taxon>
        <taxon>Autobranchia</taxon>
        <taxon>Heteroconchia</taxon>
        <taxon>Palaeoheterodonta</taxon>
        <taxon>Unionida</taxon>
        <taxon>Unionoidea</taxon>
        <taxon>Unionidae</taxon>
        <taxon>Unioninae</taxon>
        <taxon>Sinanodonta</taxon>
    </lineage>
</organism>
<dbReference type="InterPro" id="IPR036179">
    <property type="entry name" value="Ig-like_dom_sf"/>
</dbReference>
<keyword evidence="4" id="KW-1185">Reference proteome</keyword>
<name>A0ABD3XR52_SINWO</name>
<dbReference type="InterPro" id="IPR013162">
    <property type="entry name" value="CD80_C2-set"/>
</dbReference>
<proteinExistence type="predicted"/>
<sequence length="102" mass="11116">MTVTLEGSTGGTNVFNEGYPQTLKCSTSPSRPVPVIRWLLGNKVMTNNITSISMTDGEELYVLKSEITLVLMRNSSNQKIRCEGFISGQEASPVFTEVAVDV</sequence>
<evidence type="ECO:0000313" key="3">
    <source>
        <dbReference type="EMBL" id="KAL3887473.1"/>
    </source>
</evidence>